<feature type="transmembrane region" description="Helical" evidence="1">
    <location>
        <begin position="274"/>
        <end position="293"/>
    </location>
</feature>
<dbReference type="Pfam" id="PF04892">
    <property type="entry name" value="VanZ"/>
    <property type="match status" value="1"/>
</dbReference>
<feature type="transmembrane region" description="Helical" evidence="1">
    <location>
        <begin position="64"/>
        <end position="85"/>
    </location>
</feature>
<feature type="transmembrane region" description="Helical" evidence="1">
    <location>
        <begin position="219"/>
        <end position="236"/>
    </location>
</feature>
<dbReference type="Proteomes" id="UP001157017">
    <property type="component" value="Unassembled WGS sequence"/>
</dbReference>
<protein>
    <recommendedName>
        <fullName evidence="2">VanZ-like domain-containing protein</fullName>
    </recommendedName>
</protein>
<reference evidence="4" key="1">
    <citation type="journal article" date="2019" name="Int. J. Syst. Evol. Microbiol.">
        <title>The Global Catalogue of Microorganisms (GCM) 10K type strain sequencing project: providing services to taxonomists for standard genome sequencing and annotation.</title>
        <authorList>
            <consortium name="The Broad Institute Genomics Platform"/>
            <consortium name="The Broad Institute Genome Sequencing Center for Infectious Disease"/>
            <person name="Wu L."/>
            <person name="Ma J."/>
        </authorList>
    </citation>
    <scope>NUCLEOTIDE SEQUENCE [LARGE SCALE GENOMIC DNA]</scope>
    <source>
        <strain evidence="4">NBRC 108730</strain>
    </source>
</reference>
<evidence type="ECO:0000259" key="2">
    <source>
        <dbReference type="Pfam" id="PF04892"/>
    </source>
</evidence>
<feature type="transmembrane region" description="Helical" evidence="1">
    <location>
        <begin position="346"/>
        <end position="366"/>
    </location>
</feature>
<organism evidence="3 4">
    <name type="scientific">Angustibacter aerolatus</name>
    <dbReference type="NCBI Taxonomy" id="1162965"/>
    <lineage>
        <taxon>Bacteria</taxon>
        <taxon>Bacillati</taxon>
        <taxon>Actinomycetota</taxon>
        <taxon>Actinomycetes</taxon>
        <taxon>Kineosporiales</taxon>
        <taxon>Kineosporiaceae</taxon>
    </lineage>
</organism>
<feature type="transmembrane region" description="Helical" evidence="1">
    <location>
        <begin position="485"/>
        <end position="508"/>
    </location>
</feature>
<evidence type="ECO:0000313" key="3">
    <source>
        <dbReference type="EMBL" id="GMA88860.1"/>
    </source>
</evidence>
<dbReference type="PANTHER" id="PTHR36834:SF1">
    <property type="entry name" value="INTEGRAL MEMBRANE PROTEIN"/>
    <property type="match status" value="1"/>
</dbReference>
<dbReference type="InterPro" id="IPR053150">
    <property type="entry name" value="Teicoplanin_resist-assoc"/>
</dbReference>
<keyword evidence="1" id="KW-0812">Transmembrane</keyword>
<evidence type="ECO:0000256" key="1">
    <source>
        <dbReference type="SAM" id="Phobius"/>
    </source>
</evidence>
<feature type="transmembrane region" description="Helical" evidence="1">
    <location>
        <begin position="378"/>
        <end position="400"/>
    </location>
</feature>
<keyword evidence="1" id="KW-1133">Transmembrane helix</keyword>
<comment type="caution">
    <text evidence="3">The sequence shown here is derived from an EMBL/GenBank/DDBJ whole genome shotgun (WGS) entry which is preliminary data.</text>
</comment>
<feature type="transmembrane region" description="Helical" evidence="1">
    <location>
        <begin position="187"/>
        <end position="207"/>
    </location>
</feature>
<sequence length="532" mass="55474">MGRRGRVAWGPVLLLLVLSPVCAEYLAAYDSTTGDAVALVAGLIVLAPLYGAPALLIREAARRYGLGWTGVLLLALAFGVLQAGLVDQSLFALEYHGIAVWHDMVRGTWLGPLGTSAYDVQNFVGGHVVYSIAAPIAVAEGLAARSGRDRTTWCGRIGLGVAALTWIAAALLVWADERSQQAQPVAPARLLGAAVVVVALVVTAVLLRRRARRAPVDAPAPRWWVVVLVSLALALVNQTLSTTWAGTLGATAALVVGAVLLHRCSRRTGWGPRQAVAVAAGVLLARGGFAFTYDPLTGDVGTGRKAGARRRGAGAGARRLRARGAASGRRAICVWDARVMPHELRALPLALPLLAAVAFAGALWWLHRRAALTPLRVAVGAVAAVYVAGIVANTVLPITFGSAVDPPPWTVFVNAVPLVNTEPADDLQNVLVFVPLGALLPLVSRTGSASRVLGLGFALSLSMELVRLLNAVTGHGGHVADVNDLLANTVGAPLGYALFRGALLVPVLRRPADRATWPAAPEPLRLSGTAAR</sequence>
<feature type="transmembrane region" description="Helical" evidence="1">
    <location>
        <begin position="39"/>
        <end position="57"/>
    </location>
</feature>
<feature type="transmembrane region" description="Helical" evidence="1">
    <location>
        <begin position="242"/>
        <end position="262"/>
    </location>
</feature>
<feature type="domain" description="VanZ-like" evidence="2">
    <location>
        <begin position="416"/>
        <end position="500"/>
    </location>
</feature>
<name>A0ABQ6JKS5_9ACTN</name>
<dbReference type="PANTHER" id="PTHR36834">
    <property type="entry name" value="MEMBRANE PROTEIN-RELATED"/>
    <property type="match status" value="1"/>
</dbReference>
<dbReference type="EMBL" id="BSUZ01000001">
    <property type="protein sequence ID" value="GMA88860.1"/>
    <property type="molecule type" value="Genomic_DNA"/>
</dbReference>
<evidence type="ECO:0000313" key="4">
    <source>
        <dbReference type="Proteomes" id="UP001157017"/>
    </source>
</evidence>
<gene>
    <name evidence="3" type="ORF">GCM10025868_41100</name>
</gene>
<keyword evidence="4" id="KW-1185">Reference proteome</keyword>
<feature type="transmembrane region" description="Helical" evidence="1">
    <location>
        <begin position="156"/>
        <end position="175"/>
    </location>
</feature>
<accession>A0ABQ6JKS5</accession>
<dbReference type="InterPro" id="IPR006976">
    <property type="entry name" value="VanZ-like"/>
</dbReference>
<keyword evidence="1" id="KW-0472">Membrane</keyword>
<feature type="transmembrane region" description="Helical" evidence="1">
    <location>
        <begin position="123"/>
        <end position="144"/>
    </location>
</feature>
<proteinExistence type="predicted"/>